<reference evidence="2" key="1">
    <citation type="journal article" date="2019" name="bioRxiv">
        <title>The Genome of the Zebra Mussel, Dreissena polymorpha: A Resource for Invasive Species Research.</title>
        <authorList>
            <person name="McCartney M.A."/>
            <person name="Auch B."/>
            <person name="Kono T."/>
            <person name="Mallez S."/>
            <person name="Zhang Y."/>
            <person name="Obille A."/>
            <person name="Becker A."/>
            <person name="Abrahante J.E."/>
            <person name="Garbe J."/>
            <person name="Badalamenti J.P."/>
            <person name="Herman A."/>
            <person name="Mangelson H."/>
            <person name="Liachko I."/>
            <person name="Sullivan S."/>
            <person name="Sone E.D."/>
            <person name="Koren S."/>
            <person name="Silverstein K.A.T."/>
            <person name="Beckman K.B."/>
            <person name="Gohl D.M."/>
        </authorList>
    </citation>
    <scope>NUCLEOTIDE SEQUENCE</scope>
    <source>
        <strain evidence="2">Duluth1</strain>
        <tissue evidence="2">Whole animal</tissue>
    </source>
</reference>
<reference evidence="2" key="2">
    <citation type="submission" date="2020-11" db="EMBL/GenBank/DDBJ databases">
        <authorList>
            <person name="McCartney M.A."/>
            <person name="Auch B."/>
            <person name="Kono T."/>
            <person name="Mallez S."/>
            <person name="Becker A."/>
            <person name="Gohl D.M."/>
            <person name="Silverstein K.A.T."/>
            <person name="Koren S."/>
            <person name="Bechman K.B."/>
            <person name="Herman A."/>
            <person name="Abrahante J.E."/>
            <person name="Garbe J."/>
        </authorList>
    </citation>
    <scope>NUCLEOTIDE SEQUENCE</scope>
    <source>
        <strain evidence="2">Duluth1</strain>
        <tissue evidence="2">Whole animal</tissue>
    </source>
</reference>
<proteinExistence type="predicted"/>
<name>A0A9D4MAY9_DREPO</name>
<feature type="region of interest" description="Disordered" evidence="1">
    <location>
        <begin position="52"/>
        <end position="92"/>
    </location>
</feature>
<dbReference type="EMBL" id="JAIWYP010000002">
    <property type="protein sequence ID" value="KAH3871706.1"/>
    <property type="molecule type" value="Genomic_DNA"/>
</dbReference>
<evidence type="ECO:0000313" key="2">
    <source>
        <dbReference type="EMBL" id="KAH3871706.1"/>
    </source>
</evidence>
<feature type="compositionally biased region" description="Basic residues" evidence="1">
    <location>
        <begin position="78"/>
        <end position="92"/>
    </location>
</feature>
<protein>
    <submittedName>
        <fullName evidence="2">Uncharacterized protein</fullName>
    </submittedName>
</protein>
<comment type="caution">
    <text evidence="2">The sequence shown here is derived from an EMBL/GenBank/DDBJ whole genome shotgun (WGS) entry which is preliminary data.</text>
</comment>
<evidence type="ECO:0000256" key="1">
    <source>
        <dbReference type="SAM" id="MobiDB-lite"/>
    </source>
</evidence>
<accession>A0A9D4MAY9</accession>
<gene>
    <name evidence="2" type="ORF">DPMN_034917</name>
</gene>
<dbReference type="AlphaFoldDB" id="A0A9D4MAY9"/>
<dbReference type="Proteomes" id="UP000828390">
    <property type="component" value="Unassembled WGS sequence"/>
</dbReference>
<sequence>MRHDSVETWNFRWQKRYMQTTAFETTRSTNCSLASQNAAAAENGVELAVAFRRSSFKQRRQRGAEDEKSESRYEAPKRRERARAKHAAHRKQ</sequence>
<organism evidence="2 3">
    <name type="scientific">Dreissena polymorpha</name>
    <name type="common">Zebra mussel</name>
    <name type="synonym">Mytilus polymorpha</name>
    <dbReference type="NCBI Taxonomy" id="45954"/>
    <lineage>
        <taxon>Eukaryota</taxon>
        <taxon>Metazoa</taxon>
        <taxon>Spiralia</taxon>
        <taxon>Lophotrochozoa</taxon>
        <taxon>Mollusca</taxon>
        <taxon>Bivalvia</taxon>
        <taxon>Autobranchia</taxon>
        <taxon>Heteroconchia</taxon>
        <taxon>Euheterodonta</taxon>
        <taxon>Imparidentia</taxon>
        <taxon>Neoheterodontei</taxon>
        <taxon>Myida</taxon>
        <taxon>Dreissenoidea</taxon>
        <taxon>Dreissenidae</taxon>
        <taxon>Dreissena</taxon>
    </lineage>
</organism>
<evidence type="ECO:0000313" key="3">
    <source>
        <dbReference type="Proteomes" id="UP000828390"/>
    </source>
</evidence>
<keyword evidence="3" id="KW-1185">Reference proteome</keyword>
<feature type="compositionally biased region" description="Basic and acidic residues" evidence="1">
    <location>
        <begin position="62"/>
        <end position="77"/>
    </location>
</feature>